<comment type="caution">
    <text evidence="2">The sequence shown here is derived from an EMBL/GenBank/DDBJ whole genome shotgun (WGS) entry which is preliminary data.</text>
</comment>
<evidence type="ECO:0000256" key="1">
    <source>
        <dbReference type="SAM" id="MobiDB-lite"/>
    </source>
</evidence>
<sequence>MPGTRLLESSDTTTDALGQLIQAWQQYDHEEAGVVVSDMLGSLYRKDFPSSDDASITMRAALENLVGCPPGKAPGSRQIGSKFKHFRRRVVGGQYLDSKASERSRKGAVWRLHTTEPTDGV</sequence>
<protein>
    <submittedName>
        <fullName evidence="2">Uncharacterized protein</fullName>
    </submittedName>
</protein>
<feature type="region of interest" description="Disordered" evidence="1">
    <location>
        <begin position="97"/>
        <end position="121"/>
    </location>
</feature>
<proteinExistence type="predicted"/>
<dbReference type="AlphaFoldDB" id="A0A0F9KBX5"/>
<gene>
    <name evidence="2" type="ORF">LCGC14_1349880</name>
</gene>
<reference evidence="2" key="1">
    <citation type="journal article" date="2015" name="Nature">
        <title>Complex archaea that bridge the gap between prokaryotes and eukaryotes.</title>
        <authorList>
            <person name="Spang A."/>
            <person name="Saw J.H."/>
            <person name="Jorgensen S.L."/>
            <person name="Zaremba-Niedzwiedzka K."/>
            <person name="Martijn J."/>
            <person name="Lind A.E."/>
            <person name="van Eijk R."/>
            <person name="Schleper C."/>
            <person name="Guy L."/>
            <person name="Ettema T.J."/>
        </authorList>
    </citation>
    <scope>NUCLEOTIDE SEQUENCE</scope>
</reference>
<name>A0A0F9KBX5_9ZZZZ</name>
<organism evidence="2">
    <name type="scientific">marine sediment metagenome</name>
    <dbReference type="NCBI Taxonomy" id="412755"/>
    <lineage>
        <taxon>unclassified sequences</taxon>
        <taxon>metagenomes</taxon>
        <taxon>ecological metagenomes</taxon>
    </lineage>
</organism>
<dbReference type="EMBL" id="LAZR01008334">
    <property type="protein sequence ID" value="KKM79443.1"/>
    <property type="molecule type" value="Genomic_DNA"/>
</dbReference>
<evidence type="ECO:0000313" key="2">
    <source>
        <dbReference type="EMBL" id="KKM79443.1"/>
    </source>
</evidence>
<accession>A0A0F9KBX5</accession>